<dbReference type="Proteomes" id="UP000429595">
    <property type="component" value="Unassembled WGS sequence"/>
</dbReference>
<name>A0A6I1FJI0_9BACI</name>
<evidence type="ECO:0000259" key="1">
    <source>
        <dbReference type="PROSITE" id="PS51704"/>
    </source>
</evidence>
<dbReference type="GO" id="GO:0008081">
    <property type="term" value="F:phosphoric diester hydrolase activity"/>
    <property type="evidence" value="ECO:0007669"/>
    <property type="project" value="InterPro"/>
</dbReference>
<dbReference type="InterPro" id="IPR030395">
    <property type="entry name" value="GP_PDE_dom"/>
</dbReference>
<evidence type="ECO:0000313" key="3">
    <source>
        <dbReference type="Proteomes" id="UP000429595"/>
    </source>
</evidence>
<evidence type="ECO:0000313" key="2">
    <source>
        <dbReference type="EMBL" id="KAB7706006.1"/>
    </source>
</evidence>
<protein>
    <submittedName>
        <fullName evidence="2">Glycerophosphodiester phosphodiesterase</fullName>
    </submittedName>
</protein>
<sequence length="329" mass="37132">MKFFKRIKKSKIVWLLLVLMVFMYINNSSLFAKEREGKPLLLAHRGIAQTFSLEGVEGDTCTAERIYPPEHSFLENTIPSMEAAFAAGADIVELDVHITKDNQFAVFHDWTLDCRTNGTGVTRDYTMAELKKLDIGYGYTADGGKTHPFRGKGINLMPSLNEVMKHFPNEPLLIHVKSNDPEEGTLLAQYLSQFPKERLKAITVYGGDEPVAELRKQLPEMKVMSKETMKACLIPYIATGWTGHVPEACQNTELHVPEKIAPFLWGWPNRFLDRMDEANVRTIIVGGNGSGFSSGFDSEEDIKRLPENYTGGIWTNRIDKIGEIYNKPE</sequence>
<dbReference type="Pfam" id="PF03009">
    <property type="entry name" value="GDPD"/>
    <property type="match status" value="1"/>
</dbReference>
<dbReference type="AlphaFoldDB" id="A0A6I1FJI0"/>
<reference evidence="2 3" key="1">
    <citation type="submission" date="2019-10" db="EMBL/GenBank/DDBJ databases">
        <title>Bacillus aerolatum sp. nov., isolated from bioaerosol of sport playgrounds.</title>
        <authorList>
            <person name="Chen P."/>
            <person name="Zhang G."/>
        </authorList>
    </citation>
    <scope>NUCLEOTIDE SEQUENCE [LARGE SCALE GENOMIC DNA]</scope>
    <source>
        <strain evidence="2 3">CX253</strain>
    </source>
</reference>
<gene>
    <name evidence="2" type="ORF">F9802_13150</name>
</gene>
<keyword evidence="3" id="KW-1185">Reference proteome</keyword>
<feature type="domain" description="GP-PDE" evidence="1">
    <location>
        <begin position="55"/>
        <end position="325"/>
    </location>
</feature>
<dbReference type="PANTHER" id="PTHR43805:SF1">
    <property type="entry name" value="GP-PDE DOMAIN-CONTAINING PROTEIN"/>
    <property type="match status" value="1"/>
</dbReference>
<dbReference type="InterPro" id="IPR017946">
    <property type="entry name" value="PLC-like_Pdiesterase_TIM-brl"/>
</dbReference>
<dbReference type="RefSeq" id="WP_152152651.1">
    <property type="nucleotide sequence ID" value="NZ_WEIO01000007.1"/>
</dbReference>
<dbReference type="SUPFAM" id="SSF51695">
    <property type="entry name" value="PLC-like phosphodiesterases"/>
    <property type="match status" value="1"/>
</dbReference>
<accession>A0A6I1FJI0</accession>
<comment type="caution">
    <text evidence="2">The sequence shown here is derived from an EMBL/GenBank/DDBJ whole genome shotgun (WGS) entry which is preliminary data.</text>
</comment>
<dbReference type="CDD" id="cd08613">
    <property type="entry name" value="GDPD_GDE4_like_1"/>
    <property type="match status" value="1"/>
</dbReference>
<organism evidence="2 3">
    <name type="scientific">Bacillus aerolatus</name>
    <dbReference type="NCBI Taxonomy" id="2653354"/>
    <lineage>
        <taxon>Bacteria</taxon>
        <taxon>Bacillati</taxon>
        <taxon>Bacillota</taxon>
        <taxon>Bacilli</taxon>
        <taxon>Bacillales</taxon>
        <taxon>Bacillaceae</taxon>
        <taxon>Bacillus</taxon>
    </lineage>
</organism>
<dbReference type="PANTHER" id="PTHR43805">
    <property type="entry name" value="GLYCEROPHOSPHORYL DIESTER PHOSPHODIESTERASE"/>
    <property type="match status" value="1"/>
</dbReference>
<dbReference type="EMBL" id="WEIO01000007">
    <property type="protein sequence ID" value="KAB7706006.1"/>
    <property type="molecule type" value="Genomic_DNA"/>
</dbReference>
<dbReference type="Gene3D" id="3.20.20.190">
    <property type="entry name" value="Phosphatidylinositol (PI) phosphodiesterase"/>
    <property type="match status" value="1"/>
</dbReference>
<dbReference type="GO" id="GO:0006629">
    <property type="term" value="P:lipid metabolic process"/>
    <property type="evidence" value="ECO:0007669"/>
    <property type="project" value="InterPro"/>
</dbReference>
<dbReference type="PROSITE" id="PS51704">
    <property type="entry name" value="GP_PDE"/>
    <property type="match status" value="1"/>
</dbReference>
<proteinExistence type="predicted"/>